<evidence type="ECO:0000313" key="10">
    <source>
        <dbReference type="Proteomes" id="UP000261640"/>
    </source>
</evidence>
<dbReference type="SUPFAM" id="SSF52047">
    <property type="entry name" value="RNI-like"/>
    <property type="match status" value="1"/>
</dbReference>
<proteinExistence type="predicted"/>
<dbReference type="CDD" id="cd00116">
    <property type="entry name" value="LRR_RI"/>
    <property type="match status" value="1"/>
</dbReference>
<dbReference type="RefSeq" id="XP_026188983.1">
    <property type="nucleotide sequence ID" value="XM_026333198.2"/>
</dbReference>
<reference evidence="9" key="1">
    <citation type="submission" date="2025-08" db="UniProtKB">
        <authorList>
            <consortium name="Ensembl"/>
        </authorList>
    </citation>
    <scope>IDENTIFICATION</scope>
</reference>
<dbReference type="PANTHER" id="PTHR24106">
    <property type="entry name" value="NACHT, LRR AND CARD DOMAINS-CONTAINING"/>
    <property type="match status" value="1"/>
</dbReference>
<dbReference type="GO" id="GO:0005737">
    <property type="term" value="C:cytoplasm"/>
    <property type="evidence" value="ECO:0007669"/>
    <property type="project" value="UniProtKB-SubCell"/>
</dbReference>
<organism evidence="9 10">
    <name type="scientific">Mastacembelus armatus</name>
    <name type="common">zig-zag eel</name>
    <dbReference type="NCBI Taxonomy" id="205130"/>
    <lineage>
        <taxon>Eukaryota</taxon>
        <taxon>Metazoa</taxon>
        <taxon>Chordata</taxon>
        <taxon>Craniata</taxon>
        <taxon>Vertebrata</taxon>
        <taxon>Euteleostomi</taxon>
        <taxon>Actinopterygii</taxon>
        <taxon>Neopterygii</taxon>
        <taxon>Teleostei</taxon>
        <taxon>Neoteleostei</taxon>
        <taxon>Acanthomorphata</taxon>
        <taxon>Anabantaria</taxon>
        <taxon>Synbranchiformes</taxon>
        <taxon>Mastacembelidae</taxon>
        <taxon>Mastacembelus</taxon>
    </lineage>
</organism>
<dbReference type="SMART" id="SM01288">
    <property type="entry name" value="FISNA"/>
    <property type="match status" value="1"/>
</dbReference>
<dbReference type="InterPro" id="IPR041267">
    <property type="entry name" value="NLRP_HD2"/>
</dbReference>
<evidence type="ECO:0000256" key="2">
    <source>
        <dbReference type="ARBA" id="ARBA00022490"/>
    </source>
</evidence>
<dbReference type="Proteomes" id="UP000261640">
    <property type="component" value="Unplaced"/>
</dbReference>
<dbReference type="Gene3D" id="3.80.10.10">
    <property type="entry name" value="Ribonuclease Inhibitor"/>
    <property type="match status" value="2"/>
</dbReference>
<evidence type="ECO:0000259" key="8">
    <source>
        <dbReference type="PROSITE" id="PS50837"/>
    </source>
</evidence>
<dbReference type="InterPro" id="IPR007111">
    <property type="entry name" value="NACHT_NTPase"/>
</dbReference>
<dbReference type="InterPro" id="IPR029495">
    <property type="entry name" value="NACHT-assoc"/>
</dbReference>
<dbReference type="STRING" id="205130.ENSMAMP00000015280"/>
<reference evidence="9" key="2">
    <citation type="submission" date="2025-09" db="UniProtKB">
        <authorList>
            <consortium name="Ensembl"/>
        </authorList>
    </citation>
    <scope>IDENTIFICATION</scope>
</reference>
<dbReference type="Pfam" id="PF17779">
    <property type="entry name" value="WHD_NOD2"/>
    <property type="match status" value="1"/>
</dbReference>
<dbReference type="Pfam" id="PF13516">
    <property type="entry name" value="LRR_6"/>
    <property type="match status" value="6"/>
</dbReference>
<dbReference type="Pfam" id="PF05729">
    <property type="entry name" value="NACHT"/>
    <property type="match status" value="1"/>
</dbReference>
<dbReference type="InterPro" id="IPR032675">
    <property type="entry name" value="LRR_dom_sf"/>
</dbReference>
<evidence type="ECO:0000256" key="7">
    <source>
        <dbReference type="SAM" id="MobiDB-lite"/>
    </source>
</evidence>
<accession>A0A3Q3S164</accession>
<evidence type="ECO:0000256" key="5">
    <source>
        <dbReference type="ARBA" id="ARBA00022741"/>
    </source>
</evidence>
<dbReference type="Pfam" id="PF17776">
    <property type="entry name" value="NLRC4_HD2"/>
    <property type="match status" value="1"/>
</dbReference>
<keyword evidence="2" id="KW-0963">Cytoplasm</keyword>
<dbReference type="FunFam" id="3.80.10.10:FF:000538">
    <property type="entry name" value="Si:ch211-127b6.2"/>
    <property type="match status" value="1"/>
</dbReference>
<dbReference type="InterPro" id="IPR001611">
    <property type="entry name" value="Leu-rich_rpt"/>
</dbReference>
<evidence type="ECO:0000256" key="6">
    <source>
        <dbReference type="ARBA" id="ARBA00022840"/>
    </source>
</evidence>
<dbReference type="GeneTree" id="ENSGT01070000253760"/>
<dbReference type="FunFam" id="3.40.50.300:FF:000210">
    <property type="entry name" value="Si:dkey-16p6.1"/>
    <property type="match status" value="1"/>
</dbReference>
<keyword evidence="4" id="KW-0677">Repeat</keyword>
<dbReference type="Pfam" id="PF14484">
    <property type="entry name" value="FISNA"/>
    <property type="match status" value="1"/>
</dbReference>
<dbReference type="PROSITE" id="PS50837">
    <property type="entry name" value="NACHT"/>
    <property type="match status" value="1"/>
</dbReference>
<dbReference type="SMART" id="SM00368">
    <property type="entry name" value="LRR_RI"/>
    <property type="match status" value="11"/>
</dbReference>
<keyword evidence="6" id="KW-0067">ATP-binding</keyword>
<dbReference type="Ensembl" id="ENSMAMT00000015702.2">
    <property type="protein sequence ID" value="ENSMAMP00000015280.2"/>
    <property type="gene ID" value="ENSMAMG00000010367.2"/>
</dbReference>
<evidence type="ECO:0000256" key="3">
    <source>
        <dbReference type="ARBA" id="ARBA00022614"/>
    </source>
</evidence>
<keyword evidence="10" id="KW-1185">Reference proteome</keyword>
<evidence type="ECO:0000313" key="9">
    <source>
        <dbReference type="Ensembl" id="ENSMAMP00000015280.2"/>
    </source>
</evidence>
<dbReference type="InterPro" id="IPR041075">
    <property type="entry name" value="NOD1/2_WH"/>
</dbReference>
<sequence length="1116" mass="125411">MNMIVMDEEGRARSPGSICQSLKSDQSRENPLAFSNDPGPLNAVLRKTTHGKDQDSRSESPASICPSLKSDQSKDAPLIFSNTPGPVNTYERKRSSPVMEEQVPCCASCLEVLKDSVSSSCSRHYSCMEQKSTGDFPCHQCVKRSRRSPELQTSSQTVTKPTTRGLQEVLDNHKIHLRGKYEFTVEGTTESRLQTPLNRIYTELYITEGQCEGVNIQHEVWQLEAMSKMVTLHDAPIKCHDIFKILPGQKRLIRVVLTNGIAGIGKTFSVQKFTLDWAAGLENQDVNLVVLLSFRELNLIKEKQYSLLRLLQDFDPTLRMVTAERLALCNVLLIFDGLDESRLLLDFQNNEVVSDVTQMSSVNIILINLIKGNLLPSALLWITSRPAAASQIPPSYVDRVTEVRGFTDTQKEEYFRRRFSDESLSSRIISHIKASRSLYIMCHIPVFCWITATVLEHMLTTDQKLPKTLTEMYSHFLMVQTKKKTQKYDKGHETIQQELMQTHREVLLRLGRLAFEHLEKGNIMFYQEDLEECGLDVKEALVFSGLCTEIFKRECVLLQKTIYCFVHLSIQEFLAAVYMVHSYLNRNIEVLTTFLGEDWDANSGEAGLDSILSRVVDKSLSSSNGHLDLFVRFLHGLLLESNHHLLGGLLEWTTSSPESIQKAINNLKKMNAYDISADRSINIFLCLMEMNDHSVHQEVQEYLQSENRSEKKLTKTHCSALAYVLQMSEKVLDVLDLKKYNASGDGRRRLLPAVRNCKNARLSYCGLSESHCEVLSSALMSNPSHLHELDLSENDYLQDSGVKRLSVGLESPNCRLEILRLKNCSLSESCCEFLASALKSPYSHLKELDLSSNNYLKDSGVKLLSVGLESPNCCLESLRLSCCGLSESCCVYMASAIKSNPCHMRELDLSKNKLKDLGVNLLSAALKNPQCRLETLCLDRCGLTENCCTSVASALKSDQSSLRELDLSNNDLQDSGVKQLCEGLESPHCRLEALRLRCCWLSESCCASLASALVSNPSSLRELDLSQNDLQDSGVKLLCVGLQSPHCRLDSLRMICCRVTDGGCAFLESALRSSPSCLRELDLRKNNLQETGMKLLSTLLDSSHWRLETLRMGDTE</sequence>
<dbReference type="InterPro" id="IPR027417">
    <property type="entry name" value="P-loop_NTPase"/>
</dbReference>
<keyword evidence="5" id="KW-0547">Nucleotide-binding</keyword>
<dbReference type="Gene3D" id="3.40.50.300">
    <property type="entry name" value="P-loop containing nucleotide triphosphate hydrolases"/>
    <property type="match status" value="1"/>
</dbReference>
<comment type="subcellular location">
    <subcellularLocation>
        <location evidence="1">Cytoplasm</location>
    </subcellularLocation>
</comment>
<evidence type="ECO:0000256" key="1">
    <source>
        <dbReference type="ARBA" id="ARBA00004496"/>
    </source>
</evidence>
<protein>
    <submittedName>
        <fullName evidence="9">NACHT, LRR and PYD domains-containing protein 12-like</fullName>
    </submittedName>
</protein>
<dbReference type="OrthoDB" id="120976at2759"/>
<dbReference type="GeneID" id="113146007"/>
<dbReference type="InterPro" id="IPR051261">
    <property type="entry name" value="NLR"/>
</dbReference>
<dbReference type="AlphaFoldDB" id="A0A3Q3S164"/>
<feature type="domain" description="NACHT" evidence="8">
    <location>
        <begin position="254"/>
        <end position="388"/>
    </location>
</feature>
<keyword evidence="3" id="KW-0433">Leucine-rich repeat</keyword>
<dbReference type="InParanoid" id="A0A3Q3S164"/>
<evidence type="ECO:0000256" key="4">
    <source>
        <dbReference type="ARBA" id="ARBA00022737"/>
    </source>
</evidence>
<dbReference type="RefSeq" id="XP_026188984.1">
    <property type="nucleotide sequence ID" value="XM_026333199.1"/>
</dbReference>
<name>A0A3Q3S164_9TELE</name>
<feature type="region of interest" description="Disordered" evidence="7">
    <location>
        <begin position="1"/>
        <end position="95"/>
    </location>
</feature>
<dbReference type="PROSITE" id="PS51450">
    <property type="entry name" value="LRR"/>
    <property type="match status" value="1"/>
</dbReference>
<dbReference type="GO" id="GO:0005524">
    <property type="term" value="F:ATP binding"/>
    <property type="evidence" value="ECO:0007669"/>
    <property type="project" value="UniProtKB-KW"/>
</dbReference>